<reference evidence="1 2" key="1">
    <citation type="submission" date="2020-08" db="EMBL/GenBank/DDBJ databases">
        <title>Genomic Encyclopedia of Type Strains, Phase IV (KMG-IV): sequencing the most valuable type-strain genomes for metagenomic binning, comparative biology and taxonomic classification.</title>
        <authorList>
            <person name="Goeker M."/>
        </authorList>
    </citation>
    <scope>NUCLEOTIDE SEQUENCE [LARGE SCALE GENOMIC DNA]</scope>
    <source>
        <strain evidence="1 2">DSM 40141</strain>
    </source>
</reference>
<comment type="caution">
    <text evidence="1">The sequence shown here is derived from an EMBL/GenBank/DDBJ whole genome shotgun (WGS) entry which is preliminary data.</text>
</comment>
<gene>
    <name evidence="1" type="ORF">HNQ79_005549</name>
</gene>
<name>A0A7X0HJX9_9ACTN</name>
<protein>
    <submittedName>
        <fullName evidence="1">Uncharacterized protein</fullName>
    </submittedName>
</protein>
<dbReference type="Proteomes" id="UP000540423">
    <property type="component" value="Unassembled WGS sequence"/>
</dbReference>
<evidence type="ECO:0000313" key="2">
    <source>
        <dbReference type="Proteomes" id="UP000540423"/>
    </source>
</evidence>
<dbReference type="AlphaFoldDB" id="A0A7X0HJX9"/>
<sequence>MLGGFSLVLCLLLLIGPGGKSSITYVTAVSAAIVTFVCAAQVMRSGKRE</sequence>
<keyword evidence="2" id="KW-1185">Reference proteome</keyword>
<evidence type="ECO:0000313" key="1">
    <source>
        <dbReference type="EMBL" id="MBB6439037.1"/>
    </source>
</evidence>
<accession>A0A7X0HJX9</accession>
<dbReference type="EMBL" id="JACHEM010000017">
    <property type="protein sequence ID" value="MBB6439037.1"/>
    <property type="molecule type" value="Genomic_DNA"/>
</dbReference>
<organism evidence="1 2">
    <name type="scientific">Streptomyces candidus</name>
    <dbReference type="NCBI Taxonomy" id="67283"/>
    <lineage>
        <taxon>Bacteria</taxon>
        <taxon>Bacillati</taxon>
        <taxon>Actinomycetota</taxon>
        <taxon>Actinomycetes</taxon>
        <taxon>Kitasatosporales</taxon>
        <taxon>Streptomycetaceae</taxon>
        <taxon>Streptomyces</taxon>
    </lineage>
</organism>
<proteinExistence type="predicted"/>